<dbReference type="Gene3D" id="1.10.3730.20">
    <property type="match status" value="1"/>
</dbReference>
<dbReference type="eggNOG" id="COG0697">
    <property type="taxonomic scope" value="Bacteria"/>
</dbReference>
<feature type="transmembrane region" description="Helical" evidence="1">
    <location>
        <begin position="99"/>
        <end position="118"/>
    </location>
</feature>
<reference evidence="4" key="1">
    <citation type="journal article" date="2004" name="Environ. Microbiol.">
        <title>The genome of Desulfotalea psychrophila, a sulfate-reducing bacterium from permanently cold Arctic sediments.</title>
        <authorList>
            <person name="Rabus R."/>
            <person name="Ruepp A."/>
            <person name="Frickey T."/>
            <person name="Rattei T."/>
            <person name="Fartmann B."/>
            <person name="Stark M."/>
            <person name="Bauer M."/>
            <person name="Zibat A."/>
            <person name="Lombardot T."/>
            <person name="Becker I."/>
            <person name="Amann J."/>
            <person name="Gellner K."/>
            <person name="Teeling H."/>
            <person name="Leuschner W.D."/>
            <person name="Gloeckner F.-O."/>
            <person name="Lupas A.N."/>
            <person name="Amann R."/>
            <person name="Klenk H.-P."/>
        </authorList>
    </citation>
    <scope>NUCLEOTIDE SEQUENCE [LARGE SCALE GENOMIC DNA]</scope>
    <source>
        <strain evidence="4">DSM 12343 / LSv54</strain>
    </source>
</reference>
<evidence type="ECO:0000313" key="3">
    <source>
        <dbReference type="EMBL" id="CAG34792.1"/>
    </source>
</evidence>
<evidence type="ECO:0000256" key="1">
    <source>
        <dbReference type="SAM" id="Phobius"/>
    </source>
</evidence>
<dbReference type="RefSeq" id="WP_011187308.1">
    <property type="nucleotide sequence ID" value="NC_006138.1"/>
</dbReference>
<dbReference type="KEGG" id="dps:DP0063"/>
<dbReference type="HOGENOM" id="CLU_033863_17_1_7"/>
<dbReference type="Proteomes" id="UP000000602">
    <property type="component" value="Chromosome"/>
</dbReference>
<evidence type="ECO:0000259" key="2">
    <source>
        <dbReference type="Pfam" id="PF00892"/>
    </source>
</evidence>
<gene>
    <name evidence="3" type="ordered locus">DP0063</name>
</gene>
<feature type="transmembrane region" description="Helical" evidence="1">
    <location>
        <begin position="236"/>
        <end position="255"/>
    </location>
</feature>
<keyword evidence="1" id="KW-0812">Transmembrane</keyword>
<dbReference type="InterPro" id="IPR037185">
    <property type="entry name" value="EmrE-like"/>
</dbReference>
<feature type="transmembrane region" description="Helical" evidence="1">
    <location>
        <begin position="69"/>
        <end position="93"/>
    </location>
</feature>
<dbReference type="SUPFAM" id="SSF103481">
    <property type="entry name" value="Multidrug resistance efflux transporter EmrE"/>
    <property type="match status" value="2"/>
</dbReference>
<dbReference type="PANTHER" id="PTHR22911">
    <property type="entry name" value="ACYL-MALONYL CONDENSING ENZYME-RELATED"/>
    <property type="match status" value="1"/>
</dbReference>
<dbReference type="AlphaFoldDB" id="Q6ASD9"/>
<keyword evidence="1" id="KW-0472">Membrane</keyword>
<feature type="transmembrane region" description="Helical" evidence="1">
    <location>
        <begin position="125"/>
        <end position="142"/>
    </location>
</feature>
<sequence length="291" mass="30549">MLPQSNQSKGLLIAALGVLALTPDTLLVRLAHLDSTTLLFWRGLATLIGMSAVTLLQHGRDTAHQFRQIGKTGIGVGLLMGCSSCCFVMALYYTSVANTLVILSSSPIFAALYSRVFLKERVAGRTIISIIVVITAISFIVGDSEGSTSLLGNCIALCAAMCMSAGFTMMRSGKKRNMIPATALGGIILICVGASLAPSLALSWQQAALIVCMGVSSAAGFIMITMATRYISSPEVSLLMPIETVLASYIVWLVLGEAPATITIIGGIVIISTLSLHSLLSLRSIPARPLD</sequence>
<dbReference type="InterPro" id="IPR000620">
    <property type="entry name" value="EamA_dom"/>
</dbReference>
<dbReference type="Pfam" id="PF00892">
    <property type="entry name" value="EamA"/>
    <property type="match status" value="2"/>
</dbReference>
<feature type="transmembrane region" description="Helical" evidence="1">
    <location>
        <begin position="181"/>
        <end position="201"/>
    </location>
</feature>
<keyword evidence="1" id="KW-1133">Transmembrane helix</keyword>
<dbReference type="OrthoDB" id="9810239at2"/>
<dbReference type="EMBL" id="CR522870">
    <property type="protein sequence ID" value="CAG34792.1"/>
    <property type="molecule type" value="Genomic_DNA"/>
</dbReference>
<dbReference type="GO" id="GO:0016020">
    <property type="term" value="C:membrane"/>
    <property type="evidence" value="ECO:0007669"/>
    <property type="project" value="InterPro"/>
</dbReference>
<accession>Q6ASD9</accession>
<feature type="transmembrane region" description="Helical" evidence="1">
    <location>
        <begin position="148"/>
        <end position="169"/>
    </location>
</feature>
<feature type="domain" description="EamA" evidence="2">
    <location>
        <begin position="151"/>
        <end position="275"/>
    </location>
</feature>
<protein>
    <recommendedName>
        <fullName evidence="2">EamA domain-containing protein</fullName>
    </recommendedName>
</protein>
<feature type="domain" description="EamA" evidence="2">
    <location>
        <begin position="9"/>
        <end position="141"/>
    </location>
</feature>
<evidence type="ECO:0000313" key="4">
    <source>
        <dbReference type="Proteomes" id="UP000000602"/>
    </source>
</evidence>
<keyword evidence="4" id="KW-1185">Reference proteome</keyword>
<organism evidence="3 4">
    <name type="scientific">Desulfotalea psychrophila (strain LSv54 / DSM 12343)</name>
    <dbReference type="NCBI Taxonomy" id="177439"/>
    <lineage>
        <taxon>Bacteria</taxon>
        <taxon>Pseudomonadati</taxon>
        <taxon>Thermodesulfobacteriota</taxon>
        <taxon>Desulfobulbia</taxon>
        <taxon>Desulfobulbales</taxon>
        <taxon>Desulfocapsaceae</taxon>
        <taxon>Desulfotalea</taxon>
    </lineage>
</organism>
<proteinExistence type="predicted"/>
<feature type="transmembrane region" description="Helical" evidence="1">
    <location>
        <begin position="261"/>
        <end position="282"/>
    </location>
</feature>
<name>Q6ASD9_DESPS</name>
<feature type="transmembrane region" description="Helical" evidence="1">
    <location>
        <begin position="39"/>
        <end position="57"/>
    </location>
</feature>
<feature type="transmembrane region" description="Helical" evidence="1">
    <location>
        <begin position="207"/>
        <end position="224"/>
    </location>
</feature>